<dbReference type="SUPFAM" id="SSF57850">
    <property type="entry name" value="RING/U-box"/>
    <property type="match status" value="1"/>
</dbReference>
<keyword evidence="1" id="KW-0479">Metal-binding</keyword>
<evidence type="ECO:0000256" key="3">
    <source>
        <dbReference type="ARBA" id="ARBA00022833"/>
    </source>
</evidence>
<dbReference type="Gene3D" id="3.30.40.10">
    <property type="entry name" value="Zinc/RING finger domain, C3HC4 (zinc finger)"/>
    <property type="match status" value="1"/>
</dbReference>
<feature type="domain" description="RING-type" evidence="5">
    <location>
        <begin position="51"/>
        <end position="90"/>
    </location>
</feature>
<dbReference type="InterPro" id="IPR013083">
    <property type="entry name" value="Znf_RING/FYVE/PHD"/>
</dbReference>
<dbReference type="InterPro" id="IPR001841">
    <property type="entry name" value="Znf_RING"/>
</dbReference>
<dbReference type="PROSITE" id="PS50089">
    <property type="entry name" value="ZF_RING_2"/>
    <property type="match status" value="1"/>
</dbReference>
<gene>
    <name evidence="6" type="ORF">DERP_007413</name>
</gene>
<accession>A0ABQ8J4J1</accession>
<evidence type="ECO:0000313" key="7">
    <source>
        <dbReference type="Proteomes" id="UP000887458"/>
    </source>
</evidence>
<proteinExistence type="predicted"/>
<reference evidence="6 7" key="1">
    <citation type="journal article" date="2018" name="J. Allergy Clin. Immunol.">
        <title>High-quality assembly of Dermatophagoides pteronyssinus genome and transcriptome reveals a wide range of novel allergens.</title>
        <authorList>
            <person name="Liu X.Y."/>
            <person name="Yang K.Y."/>
            <person name="Wang M.Q."/>
            <person name="Kwok J.S."/>
            <person name="Zeng X."/>
            <person name="Yang Z."/>
            <person name="Xiao X.J."/>
            <person name="Lau C.P."/>
            <person name="Li Y."/>
            <person name="Huang Z.M."/>
            <person name="Ba J.G."/>
            <person name="Yim A.K."/>
            <person name="Ouyang C.Y."/>
            <person name="Ngai S.M."/>
            <person name="Chan T.F."/>
            <person name="Leung E.L."/>
            <person name="Liu L."/>
            <person name="Liu Z.G."/>
            <person name="Tsui S.K."/>
        </authorList>
    </citation>
    <scope>NUCLEOTIDE SEQUENCE [LARGE SCALE GENOMIC DNA]</scope>
    <source>
        <strain evidence="6">Derp</strain>
    </source>
</reference>
<protein>
    <recommendedName>
        <fullName evidence="5">RING-type domain-containing protein</fullName>
    </recommendedName>
</protein>
<sequence length="104" mass="11966">MTIIQTKSGPMMVTKIEILNDQTTFPQQQQQQKDWIYLSSALSSSNKLPDCWLCCERSIDCVLLDCGHLISCLLCAQQKIRRFGKCPVCRKIVWKVVRIYLAVD</sequence>
<evidence type="ECO:0000256" key="1">
    <source>
        <dbReference type="ARBA" id="ARBA00022723"/>
    </source>
</evidence>
<evidence type="ECO:0000313" key="6">
    <source>
        <dbReference type="EMBL" id="KAH9417415.1"/>
    </source>
</evidence>
<dbReference type="EMBL" id="NJHN03000077">
    <property type="protein sequence ID" value="KAH9417415.1"/>
    <property type="molecule type" value="Genomic_DNA"/>
</dbReference>
<dbReference type="PANTHER" id="PTHR46858:SF5">
    <property type="entry name" value="E3 UBIQUITIN-PROTEIN LIGASE APD1-RELATED"/>
    <property type="match status" value="1"/>
</dbReference>
<dbReference type="Proteomes" id="UP000887458">
    <property type="component" value="Unassembled WGS sequence"/>
</dbReference>
<evidence type="ECO:0000256" key="2">
    <source>
        <dbReference type="ARBA" id="ARBA00022771"/>
    </source>
</evidence>
<name>A0ABQ8J4J1_DERPT</name>
<evidence type="ECO:0000259" key="5">
    <source>
        <dbReference type="PROSITE" id="PS50089"/>
    </source>
</evidence>
<keyword evidence="7" id="KW-1185">Reference proteome</keyword>
<keyword evidence="3" id="KW-0862">Zinc</keyword>
<dbReference type="PANTHER" id="PTHR46858">
    <property type="entry name" value="OS05G0521000 PROTEIN"/>
    <property type="match status" value="1"/>
</dbReference>
<reference evidence="6 7" key="2">
    <citation type="journal article" date="2022" name="Mol. Biol. Evol.">
        <title>Comparative Genomics Reveals Insights into the Divergent Evolution of Astigmatic Mites and Household Pest Adaptations.</title>
        <authorList>
            <person name="Xiong Q."/>
            <person name="Wan A.T."/>
            <person name="Liu X."/>
            <person name="Fung C.S."/>
            <person name="Xiao X."/>
            <person name="Malainual N."/>
            <person name="Hou J."/>
            <person name="Wang L."/>
            <person name="Wang M."/>
            <person name="Yang K.Y."/>
            <person name="Cui Y."/>
            <person name="Leung E.L."/>
            <person name="Nong W."/>
            <person name="Shin S.K."/>
            <person name="Au S.W."/>
            <person name="Jeong K.Y."/>
            <person name="Chew F.T."/>
            <person name="Hui J.H."/>
            <person name="Leung T.F."/>
            <person name="Tungtrongchitr A."/>
            <person name="Zhong N."/>
            <person name="Liu Z."/>
            <person name="Tsui S.K."/>
        </authorList>
    </citation>
    <scope>NUCLEOTIDE SEQUENCE [LARGE SCALE GENOMIC DNA]</scope>
    <source>
        <strain evidence="6">Derp</strain>
    </source>
</reference>
<comment type="caution">
    <text evidence="6">The sequence shown here is derived from an EMBL/GenBank/DDBJ whole genome shotgun (WGS) entry which is preliminary data.</text>
</comment>
<evidence type="ECO:0000256" key="4">
    <source>
        <dbReference type="PROSITE-ProRule" id="PRU00175"/>
    </source>
</evidence>
<keyword evidence="2 4" id="KW-0863">Zinc-finger</keyword>
<organism evidence="6 7">
    <name type="scientific">Dermatophagoides pteronyssinus</name>
    <name type="common">European house dust mite</name>
    <dbReference type="NCBI Taxonomy" id="6956"/>
    <lineage>
        <taxon>Eukaryota</taxon>
        <taxon>Metazoa</taxon>
        <taxon>Ecdysozoa</taxon>
        <taxon>Arthropoda</taxon>
        <taxon>Chelicerata</taxon>
        <taxon>Arachnida</taxon>
        <taxon>Acari</taxon>
        <taxon>Acariformes</taxon>
        <taxon>Sarcoptiformes</taxon>
        <taxon>Astigmata</taxon>
        <taxon>Psoroptidia</taxon>
        <taxon>Analgoidea</taxon>
        <taxon>Pyroglyphidae</taxon>
        <taxon>Dermatophagoidinae</taxon>
        <taxon>Dermatophagoides</taxon>
    </lineage>
</organism>
<dbReference type="Pfam" id="PF13920">
    <property type="entry name" value="zf-C3HC4_3"/>
    <property type="match status" value="1"/>
</dbReference>